<dbReference type="AlphaFoldDB" id="X1ILD2"/>
<feature type="non-terminal residue" evidence="1">
    <location>
        <position position="210"/>
    </location>
</feature>
<reference evidence="1" key="1">
    <citation type="journal article" date="2014" name="Front. Microbiol.">
        <title>High frequency of phylogenetically diverse reductive dehalogenase-homologous genes in deep subseafloor sedimentary metagenomes.</title>
        <authorList>
            <person name="Kawai M."/>
            <person name="Futagami T."/>
            <person name="Toyoda A."/>
            <person name="Takaki Y."/>
            <person name="Nishi S."/>
            <person name="Hori S."/>
            <person name="Arai W."/>
            <person name="Tsubouchi T."/>
            <person name="Morono Y."/>
            <person name="Uchiyama I."/>
            <person name="Ito T."/>
            <person name="Fujiyama A."/>
            <person name="Inagaki F."/>
            <person name="Takami H."/>
        </authorList>
    </citation>
    <scope>NUCLEOTIDE SEQUENCE</scope>
    <source>
        <strain evidence="1">Expedition CK06-06</strain>
    </source>
</reference>
<proteinExistence type="predicted"/>
<accession>X1ILD2</accession>
<protein>
    <recommendedName>
        <fullName evidence="2">DUF932 domain-containing protein</fullName>
    </recommendedName>
</protein>
<dbReference type="EMBL" id="BARU01042289">
    <property type="protein sequence ID" value="GAH83241.1"/>
    <property type="molecule type" value="Genomic_DNA"/>
</dbReference>
<sequence>KEWYLPKYAFSQLASYLGIPVRTYDFIELASPLQESEKRLDSGERDLYLENISENLEVLCQNRLEREKESKRLQKHYITVFTDLFGTAVRRVASDIYSPYEDWKAVMDTNSNLQKVNNAKGTDYQHTESYISPNKVTSNFVNSNYKIHLKNLNDEIKGGISMMNSETKSSSFGYQALIFRLACTNGLISTFKDAMLTVKHVQSRSQSNNP</sequence>
<comment type="caution">
    <text evidence="1">The sequence shown here is derived from an EMBL/GenBank/DDBJ whole genome shotgun (WGS) entry which is preliminary data.</text>
</comment>
<gene>
    <name evidence="1" type="ORF">S03H2_65009</name>
</gene>
<evidence type="ECO:0000313" key="1">
    <source>
        <dbReference type="EMBL" id="GAH83241.1"/>
    </source>
</evidence>
<feature type="non-terminal residue" evidence="1">
    <location>
        <position position="1"/>
    </location>
</feature>
<evidence type="ECO:0008006" key="2">
    <source>
        <dbReference type="Google" id="ProtNLM"/>
    </source>
</evidence>
<name>X1ILD2_9ZZZZ</name>
<organism evidence="1">
    <name type="scientific">marine sediment metagenome</name>
    <dbReference type="NCBI Taxonomy" id="412755"/>
    <lineage>
        <taxon>unclassified sequences</taxon>
        <taxon>metagenomes</taxon>
        <taxon>ecological metagenomes</taxon>
    </lineage>
</organism>